<dbReference type="PRINTS" id="PR00081">
    <property type="entry name" value="GDHRDH"/>
</dbReference>
<protein>
    <recommendedName>
        <fullName evidence="5">Short-chain dehydrogenase</fullName>
    </recommendedName>
</protein>
<evidence type="ECO:0000256" key="2">
    <source>
        <dbReference type="RuleBase" id="RU000363"/>
    </source>
</evidence>
<dbReference type="Proteomes" id="UP000177698">
    <property type="component" value="Unassembled WGS sequence"/>
</dbReference>
<accession>A0A1F7IGD6</accession>
<dbReference type="InterPro" id="IPR036291">
    <property type="entry name" value="NAD(P)-bd_dom_sf"/>
</dbReference>
<comment type="similarity">
    <text evidence="1 2">Belongs to the short-chain dehydrogenases/reductases (SDR) family.</text>
</comment>
<dbReference type="CDD" id="cd05233">
    <property type="entry name" value="SDR_c"/>
    <property type="match status" value="1"/>
</dbReference>
<organism evidence="3 4">
    <name type="scientific">Candidatus Roizmanbacteria bacterium RIFCSPLOWO2_01_FULL_37_12</name>
    <dbReference type="NCBI Taxonomy" id="1802056"/>
    <lineage>
        <taxon>Bacteria</taxon>
        <taxon>Candidatus Roizmaniibacteriota</taxon>
    </lineage>
</organism>
<dbReference type="PRINTS" id="PR00080">
    <property type="entry name" value="SDRFAMILY"/>
</dbReference>
<evidence type="ECO:0000256" key="1">
    <source>
        <dbReference type="ARBA" id="ARBA00006484"/>
    </source>
</evidence>
<dbReference type="AlphaFoldDB" id="A0A1F7IGD6"/>
<dbReference type="GO" id="GO:0016616">
    <property type="term" value="F:oxidoreductase activity, acting on the CH-OH group of donors, NAD or NADP as acceptor"/>
    <property type="evidence" value="ECO:0007669"/>
    <property type="project" value="TreeGrafter"/>
</dbReference>
<dbReference type="Pfam" id="PF00106">
    <property type="entry name" value="adh_short"/>
    <property type="match status" value="1"/>
</dbReference>
<reference evidence="3 4" key="1">
    <citation type="journal article" date="2016" name="Nat. Commun.">
        <title>Thousands of microbial genomes shed light on interconnected biogeochemical processes in an aquifer system.</title>
        <authorList>
            <person name="Anantharaman K."/>
            <person name="Brown C.T."/>
            <person name="Hug L.A."/>
            <person name="Sharon I."/>
            <person name="Castelle C.J."/>
            <person name="Probst A.J."/>
            <person name="Thomas B.C."/>
            <person name="Singh A."/>
            <person name="Wilkins M.J."/>
            <person name="Karaoz U."/>
            <person name="Brodie E.L."/>
            <person name="Williams K.H."/>
            <person name="Hubbard S.S."/>
            <person name="Banfield J.F."/>
        </authorList>
    </citation>
    <scope>NUCLEOTIDE SEQUENCE [LARGE SCALE GENOMIC DNA]</scope>
</reference>
<evidence type="ECO:0000313" key="4">
    <source>
        <dbReference type="Proteomes" id="UP000177698"/>
    </source>
</evidence>
<dbReference type="STRING" id="1802056.A2954_01100"/>
<dbReference type="SUPFAM" id="SSF51735">
    <property type="entry name" value="NAD(P)-binding Rossmann-fold domains"/>
    <property type="match status" value="1"/>
</dbReference>
<proteinExistence type="inferred from homology"/>
<dbReference type="Gene3D" id="3.40.50.720">
    <property type="entry name" value="NAD(P)-binding Rossmann-like Domain"/>
    <property type="match status" value="1"/>
</dbReference>
<dbReference type="EMBL" id="MGAG01000002">
    <property type="protein sequence ID" value="OGK42423.1"/>
    <property type="molecule type" value="Genomic_DNA"/>
</dbReference>
<dbReference type="PANTHER" id="PTHR42760">
    <property type="entry name" value="SHORT-CHAIN DEHYDROGENASES/REDUCTASES FAMILY MEMBER"/>
    <property type="match status" value="1"/>
</dbReference>
<evidence type="ECO:0008006" key="5">
    <source>
        <dbReference type="Google" id="ProtNLM"/>
    </source>
</evidence>
<name>A0A1F7IGD6_9BACT</name>
<evidence type="ECO:0000313" key="3">
    <source>
        <dbReference type="EMBL" id="OGK42423.1"/>
    </source>
</evidence>
<comment type="caution">
    <text evidence="3">The sequence shown here is derived from an EMBL/GenBank/DDBJ whole genome shotgun (WGS) entry which is preliminary data.</text>
</comment>
<dbReference type="InterPro" id="IPR002347">
    <property type="entry name" value="SDR_fam"/>
</dbReference>
<gene>
    <name evidence="3" type="ORF">A2954_01100</name>
</gene>
<sequence>MKLKSKFAVVTGASTGIGREISIAIAKERALIALVARSKDRLLETKTLIEKAGGGAEIFPADLSRTDSVNQLIRKIKKTTKKIDILINVAGIWHGKNEVYAGTDLEKFPRKVILETFMVGAIAPTLLAHSFIPLMSKGARIINLSGTFENGAKGWIPYYVSKRAIEDLTIGLAQELKRKRINVNAISPSDCATEAYKKYFPQYIKEAVDPIKIAEFAVYLCSKEAEKISGKIFVLKKNQKPFEHFHF</sequence>